<proteinExistence type="predicted"/>
<keyword evidence="4" id="KW-1185">Reference proteome</keyword>
<evidence type="ECO:0000259" key="2">
    <source>
        <dbReference type="SMART" id="SM00596"/>
    </source>
</evidence>
<gene>
    <name evidence="3" type="primary">pol_1922</name>
    <name evidence="3" type="ORF">TNIN_160321</name>
</gene>
<name>A0A8X6Y4U2_9ARAC</name>
<reference evidence="3" key="1">
    <citation type="submission" date="2020-08" db="EMBL/GenBank/DDBJ databases">
        <title>Multicomponent nature underlies the extraordinary mechanical properties of spider dragline silk.</title>
        <authorList>
            <person name="Kono N."/>
            <person name="Nakamura H."/>
            <person name="Mori M."/>
            <person name="Yoshida Y."/>
            <person name="Ohtoshi R."/>
            <person name="Malay A.D."/>
            <person name="Moran D.A.P."/>
            <person name="Tomita M."/>
            <person name="Numata K."/>
            <person name="Arakawa K."/>
        </authorList>
    </citation>
    <scope>NUCLEOTIDE SEQUENCE</scope>
</reference>
<feature type="region of interest" description="Disordered" evidence="1">
    <location>
        <begin position="346"/>
        <end position="401"/>
    </location>
</feature>
<feature type="domain" description="Pre-C2HC" evidence="2">
    <location>
        <begin position="227"/>
        <end position="294"/>
    </location>
</feature>
<comment type="caution">
    <text evidence="3">The sequence shown here is derived from an EMBL/GenBank/DDBJ whole genome shotgun (WGS) entry which is preliminary data.</text>
</comment>
<feature type="region of interest" description="Disordered" evidence="1">
    <location>
        <begin position="66"/>
        <end position="104"/>
    </location>
</feature>
<dbReference type="GO" id="GO:0003964">
    <property type="term" value="F:RNA-directed DNA polymerase activity"/>
    <property type="evidence" value="ECO:0007669"/>
    <property type="project" value="UniProtKB-KW"/>
</dbReference>
<dbReference type="Proteomes" id="UP000886998">
    <property type="component" value="Unassembled WGS sequence"/>
</dbReference>
<evidence type="ECO:0000313" key="4">
    <source>
        <dbReference type="Proteomes" id="UP000886998"/>
    </source>
</evidence>
<dbReference type="Pfam" id="PF07530">
    <property type="entry name" value="PRE_C2HC"/>
    <property type="match status" value="1"/>
</dbReference>
<keyword evidence="3" id="KW-0548">Nucleotidyltransferase</keyword>
<feature type="compositionally biased region" description="Basic and acidic residues" evidence="1">
    <location>
        <begin position="364"/>
        <end position="376"/>
    </location>
</feature>
<keyword evidence="3" id="KW-0695">RNA-directed DNA polymerase</keyword>
<evidence type="ECO:0000313" key="3">
    <source>
        <dbReference type="EMBL" id="GFY64696.1"/>
    </source>
</evidence>
<sequence length="401" mass="45354">MFVSTYVKWFRCIDRYHFDDETAKESSLAELHVLIAEGHVLYRKLQKQELESGNYFFSGINQNWNPITHQDSTSPKKDDGAFKLGKGRKKGRSPTPPDDASTKKLKTFEVETTNKHNALDLPQSQPENEDDTQVNAGSHNVVRAAPPITIDNVHQSNQLLKKLQDITKQKLRGRIIGKGLSLPRNPRSVSCHQTLRRSRKVGGLHVPIQRREIIESGYSGMPSDTPPQDIIDKLLTFGISVNECHAMTNRKTGQPMPLFLVTPRNEINRNIFNLTDLCYLKIIVEPLRPKFGPAQCFRCQGFFHSSKFCTRNPKCGLPHLTKDCTKSSNTEATCCDCQGNHPANFTGCPRNPLNKPPPPPKVNYFEKEPGNAENRKRQPKAKHLEQSPVLQSQQEIPLPHQ</sequence>
<dbReference type="SMART" id="SM00596">
    <property type="entry name" value="PRE_C2HC"/>
    <property type="match status" value="1"/>
</dbReference>
<evidence type="ECO:0000256" key="1">
    <source>
        <dbReference type="SAM" id="MobiDB-lite"/>
    </source>
</evidence>
<protein>
    <submittedName>
        <fullName evidence="3">RNA-directed DNA polymerase from mobile element jockey</fullName>
    </submittedName>
</protein>
<dbReference type="OrthoDB" id="8123891at2759"/>
<keyword evidence="3" id="KW-0808">Transferase</keyword>
<accession>A0A8X6Y4U2</accession>
<dbReference type="EMBL" id="BMAV01015356">
    <property type="protein sequence ID" value="GFY64696.1"/>
    <property type="molecule type" value="Genomic_DNA"/>
</dbReference>
<organism evidence="3 4">
    <name type="scientific">Trichonephila inaurata madagascariensis</name>
    <dbReference type="NCBI Taxonomy" id="2747483"/>
    <lineage>
        <taxon>Eukaryota</taxon>
        <taxon>Metazoa</taxon>
        <taxon>Ecdysozoa</taxon>
        <taxon>Arthropoda</taxon>
        <taxon>Chelicerata</taxon>
        <taxon>Arachnida</taxon>
        <taxon>Araneae</taxon>
        <taxon>Araneomorphae</taxon>
        <taxon>Entelegynae</taxon>
        <taxon>Araneoidea</taxon>
        <taxon>Nephilidae</taxon>
        <taxon>Trichonephila</taxon>
        <taxon>Trichonephila inaurata</taxon>
    </lineage>
</organism>
<dbReference type="AlphaFoldDB" id="A0A8X6Y4U2"/>
<dbReference type="InterPro" id="IPR006579">
    <property type="entry name" value="Pre_C2HC_dom"/>
</dbReference>